<evidence type="ECO:0000313" key="3">
    <source>
        <dbReference type="EMBL" id="VYS83923.1"/>
    </source>
</evidence>
<dbReference type="EMBL" id="CACRTG010000001">
    <property type="protein sequence ID" value="VYS83923.1"/>
    <property type="molecule type" value="Genomic_DNA"/>
</dbReference>
<name>A0A6N2RR81_9FIRM</name>
<feature type="domain" description="Transglutaminase-like" evidence="2">
    <location>
        <begin position="208"/>
        <end position="305"/>
    </location>
</feature>
<evidence type="ECO:0000259" key="2">
    <source>
        <dbReference type="Pfam" id="PF01841"/>
    </source>
</evidence>
<keyword evidence="1" id="KW-0812">Transmembrane</keyword>
<dbReference type="AlphaFoldDB" id="A0A6N2RR81"/>
<dbReference type="Pfam" id="PF01841">
    <property type="entry name" value="Transglut_core"/>
    <property type="match status" value="1"/>
</dbReference>
<feature type="transmembrane region" description="Helical" evidence="1">
    <location>
        <begin position="7"/>
        <end position="26"/>
    </location>
</feature>
<keyword evidence="1" id="KW-1133">Transmembrane helix</keyword>
<sequence length="344" mass="39672">MKIKPKYLIICCCIVFAILVAINIISENQSQNVAKNQIKELALTYEYIDTNFYYEQLTSDEQEVYHKIIEQLDVYQGGEILLDKKISVNELSRIADAVRFNNHNNYFYFLFTLPFTSENKLVNWGTNQKKEDLEEKKIGKLLLELYVGEEDTRLNQFEISDDMIVTNYESEKKIFSTISNDLMNQYESIQKETNEILDDVISKMPKNLTQEEAVEYFSNWIIENMDYTENYTPNIGYGEAKDEELQFSVYISSVTNKSAVCAGLSMILSELCRKAGIESYVCLGTVSNGGSPLNHAWTAIKIGDTTYYKDPTKEVGANKIFPLKTREQLTSGNYILRFSSHFKY</sequence>
<reference evidence="3" key="1">
    <citation type="submission" date="2019-11" db="EMBL/GenBank/DDBJ databases">
        <authorList>
            <person name="Feng L."/>
        </authorList>
    </citation>
    <scope>NUCLEOTIDE SEQUENCE</scope>
    <source>
        <strain evidence="3">CnexileLFYP112</strain>
    </source>
</reference>
<keyword evidence="1" id="KW-0472">Membrane</keyword>
<proteinExistence type="predicted"/>
<dbReference type="InterPro" id="IPR038765">
    <property type="entry name" value="Papain-like_cys_pep_sf"/>
</dbReference>
<dbReference type="SUPFAM" id="SSF54001">
    <property type="entry name" value="Cysteine proteinases"/>
    <property type="match status" value="1"/>
</dbReference>
<dbReference type="Gene3D" id="3.10.620.30">
    <property type="match status" value="1"/>
</dbReference>
<evidence type="ECO:0000256" key="1">
    <source>
        <dbReference type="SAM" id="Phobius"/>
    </source>
</evidence>
<gene>
    <name evidence="3" type="ORF">CNLFYP112_00315</name>
</gene>
<dbReference type="InterPro" id="IPR002931">
    <property type="entry name" value="Transglutaminase-like"/>
</dbReference>
<protein>
    <submittedName>
        <fullName evidence="3">Transglutaminase-like superfamily protein</fullName>
    </submittedName>
</protein>
<accession>A0A6N2RR81</accession>
<organism evidence="3">
    <name type="scientific">[Clostridium] nexile</name>
    <dbReference type="NCBI Taxonomy" id="29361"/>
    <lineage>
        <taxon>Bacteria</taxon>
        <taxon>Bacillati</taxon>
        <taxon>Bacillota</taxon>
        <taxon>Clostridia</taxon>
        <taxon>Lachnospirales</taxon>
        <taxon>Lachnospiraceae</taxon>
        <taxon>Tyzzerella</taxon>
    </lineage>
</organism>